<keyword evidence="4" id="KW-1185">Reference proteome</keyword>
<evidence type="ECO:0000313" key="3">
    <source>
        <dbReference type="EMBL" id="KAG7580003.1"/>
    </source>
</evidence>
<evidence type="ECO:0000256" key="1">
    <source>
        <dbReference type="SAM" id="MobiDB-lite"/>
    </source>
</evidence>
<dbReference type="InterPro" id="IPR009571">
    <property type="entry name" value="SUR7/Rim9-like_fungi"/>
</dbReference>
<keyword evidence="2" id="KW-1133">Transmembrane helix</keyword>
<dbReference type="GO" id="GO:0032153">
    <property type="term" value="C:cell division site"/>
    <property type="evidence" value="ECO:0007669"/>
    <property type="project" value="TreeGrafter"/>
</dbReference>
<sequence length="392" mass="42051">MGYQGNFIAHLPGHLLYLTSAIFLVLVSFNTPLLKSFYFLKATYSQGANAGDVSFGTLGYCFNRSGGEVCTGPQVGYEIDLNSIFGIDGEGLIKIPAAIGKYLTYVLVLHIIALVSCVGAIVFRLIDTIDNVSVLCFPALLSWFTSACTFAAFIIDLAMFYVAKARIDSVDGASATIGVSVWFTLVAWVLPVFAGCFCGLGSVEKRRKPKAPRHEEPQPYPQSAGPYARVPGPPLNAYGEREVSVPLKPDNDLEGKKSEDADPYKSTNQLGYSSNNQQYQPRRHPSSQGYGTYPPQRDPYSTGYYQEYRNGHDERDGTSGGLDVGAGAGTFAGIGAGAAVAAAALGGFGQYPVQPLYEQQLQPYTQQHGQDPCESTKQSYSALATESADSAG</sequence>
<keyword evidence="2" id="KW-0472">Membrane</keyword>
<dbReference type="Proteomes" id="UP000812966">
    <property type="component" value="Unassembled WGS sequence"/>
</dbReference>
<feature type="transmembrane region" description="Helical" evidence="2">
    <location>
        <begin position="181"/>
        <end position="203"/>
    </location>
</feature>
<dbReference type="Pfam" id="PF06687">
    <property type="entry name" value="SUR7"/>
    <property type="match status" value="1"/>
</dbReference>
<evidence type="ECO:0000256" key="2">
    <source>
        <dbReference type="SAM" id="Phobius"/>
    </source>
</evidence>
<feature type="compositionally biased region" description="Polar residues" evidence="1">
    <location>
        <begin position="265"/>
        <end position="290"/>
    </location>
</feature>
<feature type="transmembrane region" description="Helical" evidence="2">
    <location>
        <begin position="102"/>
        <end position="123"/>
    </location>
</feature>
<accession>A0A8K0NU20</accession>
<protein>
    <recommendedName>
        <fullName evidence="5">Pali-domain-containing protein</fullName>
    </recommendedName>
</protein>
<feature type="transmembrane region" description="Helical" evidence="2">
    <location>
        <begin position="7"/>
        <end position="29"/>
    </location>
</feature>
<comment type="caution">
    <text evidence="3">The sequence shown here is derived from an EMBL/GenBank/DDBJ whole genome shotgun (WGS) entry which is preliminary data.</text>
</comment>
<name>A0A8K0NU20_9TREE</name>
<feature type="region of interest" description="Disordered" evidence="1">
    <location>
        <begin position="362"/>
        <end position="392"/>
    </location>
</feature>
<keyword evidence="2" id="KW-0812">Transmembrane</keyword>
<dbReference type="InterPro" id="IPR051380">
    <property type="entry name" value="pH-response_reg_palI/RIM9"/>
</dbReference>
<gene>
    <name evidence="3" type="ORF">FFLO_00211</name>
</gene>
<dbReference type="GO" id="GO:0005886">
    <property type="term" value="C:plasma membrane"/>
    <property type="evidence" value="ECO:0007669"/>
    <property type="project" value="InterPro"/>
</dbReference>
<feature type="transmembrane region" description="Helical" evidence="2">
    <location>
        <begin position="135"/>
        <end position="161"/>
    </location>
</feature>
<dbReference type="PANTHER" id="PTHR28013:SF4">
    <property type="entry name" value="MARVEL DOMAIN-CONTAINING PROTEIN"/>
    <property type="match status" value="1"/>
</dbReference>
<dbReference type="GO" id="GO:0035838">
    <property type="term" value="C:growing cell tip"/>
    <property type="evidence" value="ECO:0007669"/>
    <property type="project" value="TreeGrafter"/>
</dbReference>
<dbReference type="PANTHER" id="PTHR28013">
    <property type="entry name" value="PROTEIN DCV1-RELATED"/>
    <property type="match status" value="1"/>
</dbReference>
<dbReference type="EMBL" id="JABELV010000002">
    <property type="protein sequence ID" value="KAG7580003.1"/>
    <property type="molecule type" value="Genomic_DNA"/>
</dbReference>
<reference evidence="3" key="1">
    <citation type="submission" date="2020-04" db="EMBL/GenBank/DDBJ databases">
        <title>Analysis of mating type loci in Filobasidium floriforme.</title>
        <authorList>
            <person name="Nowrousian M."/>
        </authorList>
    </citation>
    <scope>NUCLEOTIDE SEQUENCE</scope>
    <source>
        <strain evidence="3">CBS 6242</strain>
    </source>
</reference>
<dbReference type="AlphaFoldDB" id="A0A8K0NU20"/>
<evidence type="ECO:0008006" key="5">
    <source>
        <dbReference type="Google" id="ProtNLM"/>
    </source>
</evidence>
<feature type="region of interest" description="Disordered" evidence="1">
    <location>
        <begin position="208"/>
        <end position="322"/>
    </location>
</feature>
<proteinExistence type="predicted"/>
<evidence type="ECO:0000313" key="4">
    <source>
        <dbReference type="Proteomes" id="UP000812966"/>
    </source>
</evidence>
<feature type="compositionally biased region" description="Basic and acidic residues" evidence="1">
    <location>
        <begin position="239"/>
        <end position="263"/>
    </location>
</feature>
<organism evidence="3 4">
    <name type="scientific">Filobasidium floriforme</name>
    <dbReference type="NCBI Taxonomy" id="5210"/>
    <lineage>
        <taxon>Eukaryota</taxon>
        <taxon>Fungi</taxon>
        <taxon>Dikarya</taxon>
        <taxon>Basidiomycota</taxon>
        <taxon>Agaricomycotina</taxon>
        <taxon>Tremellomycetes</taxon>
        <taxon>Filobasidiales</taxon>
        <taxon>Filobasidiaceae</taxon>
        <taxon>Filobasidium</taxon>
    </lineage>
</organism>